<dbReference type="Gene3D" id="3.10.20.30">
    <property type="match status" value="1"/>
</dbReference>
<keyword evidence="3" id="KW-0560">Oxidoreductase</keyword>
<protein>
    <submittedName>
        <fullName evidence="8">(2Fe-2S)-binding protein</fullName>
    </submittedName>
</protein>
<keyword evidence="9" id="KW-1185">Reference proteome</keyword>
<dbReference type="InterPro" id="IPR001041">
    <property type="entry name" value="2Fe-2S_ferredoxin-type"/>
</dbReference>
<organism evidence="8 9">
    <name type="scientific">Shewanella polaris</name>
    <dbReference type="NCBI Taxonomy" id="2588449"/>
    <lineage>
        <taxon>Bacteria</taxon>
        <taxon>Pseudomonadati</taxon>
        <taxon>Pseudomonadota</taxon>
        <taxon>Gammaproteobacteria</taxon>
        <taxon>Alteromonadales</taxon>
        <taxon>Shewanellaceae</taxon>
        <taxon>Shewanella</taxon>
    </lineage>
</organism>
<keyword evidence="2" id="KW-0479">Metal-binding</keyword>
<evidence type="ECO:0000256" key="4">
    <source>
        <dbReference type="ARBA" id="ARBA00023004"/>
    </source>
</evidence>
<evidence type="ECO:0000313" key="9">
    <source>
        <dbReference type="Proteomes" id="UP000319809"/>
    </source>
</evidence>
<evidence type="ECO:0000256" key="3">
    <source>
        <dbReference type="ARBA" id="ARBA00023002"/>
    </source>
</evidence>
<proteinExistence type="predicted"/>
<dbReference type="InterPro" id="IPR006058">
    <property type="entry name" value="2Fe2S_fd_BS"/>
</dbReference>
<dbReference type="PANTHER" id="PTHR44379:SF2">
    <property type="entry name" value="BLR6218 PROTEIN"/>
    <property type="match status" value="1"/>
</dbReference>
<dbReference type="SUPFAM" id="SSF47741">
    <property type="entry name" value="CO dehydrogenase ISP C-domain like"/>
    <property type="match status" value="1"/>
</dbReference>
<evidence type="ECO:0000313" key="8">
    <source>
        <dbReference type="EMBL" id="QDE29644.1"/>
    </source>
</evidence>
<dbReference type="GO" id="GO:0051537">
    <property type="term" value="F:2 iron, 2 sulfur cluster binding"/>
    <property type="evidence" value="ECO:0007669"/>
    <property type="project" value="UniProtKB-KW"/>
</dbReference>
<keyword evidence="4" id="KW-0408">Iron</keyword>
<dbReference type="InterPro" id="IPR012675">
    <property type="entry name" value="Beta-grasp_dom_sf"/>
</dbReference>
<keyword evidence="1" id="KW-0001">2Fe-2S</keyword>
<dbReference type="InterPro" id="IPR036010">
    <property type="entry name" value="2Fe-2S_ferredoxin-like_sf"/>
</dbReference>
<dbReference type="SUPFAM" id="SSF54292">
    <property type="entry name" value="2Fe-2S ferredoxin-like"/>
    <property type="match status" value="1"/>
</dbReference>
<accession>A0A4Y5YAB6</accession>
<keyword evidence="6" id="KW-0830">Ubiquinone</keyword>
<dbReference type="CDD" id="cd00207">
    <property type="entry name" value="fer2"/>
    <property type="match status" value="1"/>
</dbReference>
<evidence type="ECO:0000256" key="1">
    <source>
        <dbReference type="ARBA" id="ARBA00022714"/>
    </source>
</evidence>
<dbReference type="GO" id="GO:0046872">
    <property type="term" value="F:metal ion binding"/>
    <property type="evidence" value="ECO:0007669"/>
    <property type="project" value="UniProtKB-KW"/>
</dbReference>
<sequence>MAKFILNGKPMTADVESDTPLLWVIRDELNMTGTKFGCGIGTCGACTVHVGGRATRSCITPVSSVEGAEITTIEGLSETGDHPLQVSWQKLQVPQCGYCQSGQIMQAAALLKDIPEPSDKDIDAVMGGNLCRCMTYVRIRGAIHEAANAIKESNDEQNA</sequence>
<dbReference type="FunFam" id="3.10.20.30:FF:000020">
    <property type="entry name" value="Xanthine dehydrogenase iron-sulfur subunit"/>
    <property type="match status" value="1"/>
</dbReference>
<evidence type="ECO:0000256" key="6">
    <source>
        <dbReference type="ARBA" id="ARBA00023075"/>
    </source>
</evidence>
<keyword evidence="5" id="KW-0411">Iron-sulfur</keyword>
<evidence type="ECO:0000256" key="2">
    <source>
        <dbReference type="ARBA" id="ARBA00022723"/>
    </source>
</evidence>
<dbReference type="InterPro" id="IPR051452">
    <property type="entry name" value="Diverse_Oxidoreductases"/>
</dbReference>
<dbReference type="PROSITE" id="PS00197">
    <property type="entry name" value="2FE2S_FER_1"/>
    <property type="match status" value="1"/>
</dbReference>
<gene>
    <name evidence="8" type="ORF">FH971_00885</name>
</gene>
<dbReference type="InterPro" id="IPR036884">
    <property type="entry name" value="2Fe-2S-bd_dom_sf"/>
</dbReference>
<dbReference type="Pfam" id="PF01799">
    <property type="entry name" value="Fer2_2"/>
    <property type="match status" value="1"/>
</dbReference>
<name>A0A4Y5YAB6_9GAMM</name>
<dbReference type="InterPro" id="IPR002888">
    <property type="entry name" value="2Fe-2S-bd"/>
</dbReference>
<dbReference type="KEGG" id="spol:FH971_00885"/>
<dbReference type="Gene3D" id="1.10.150.120">
    <property type="entry name" value="[2Fe-2S]-binding domain"/>
    <property type="match status" value="1"/>
</dbReference>
<dbReference type="GO" id="GO:0016491">
    <property type="term" value="F:oxidoreductase activity"/>
    <property type="evidence" value="ECO:0007669"/>
    <property type="project" value="UniProtKB-KW"/>
</dbReference>
<dbReference type="Pfam" id="PF00111">
    <property type="entry name" value="Fer2"/>
    <property type="match status" value="1"/>
</dbReference>
<dbReference type="EMBL" id="CP041036">
    <property type="protein sequence ID" value="QDE29644.1"/>
    <property type="molecule type" value="Genomic_DNA"/>
</dbReference>
<feature type="domain" description="2Fe-2S ferredoxin-type" evidence="7">
    <location>
        <begin position="1"/>
        <end position="76"/>
    </location>
</feature>
<evidence type="ECO:0000259" key="7">
    <source>
        <dbReference type="PROSITE" id="PS51085"/>
    </source>
</evidence>
<dbReference type="Proteomes" id="UP000319809">
    <property type="component" value="Chromosome"/>
</dbReference>
<evidence type="ECO:0000256" key="5">
    <source>
        <dbReference type="ARBA" id="ARBA00023014"/>
    </source>
</evidence>
<dbReference type="AlphaFoldDB" id="A0A4Y5YAB6"/>
<dbReference type="RefSeq" id="WP_137223814.1">
    <property type="nucleotide sequence ID" value="NZ_CP041036.1"/>
</dbReference>
<reference evidence="8 9" key="1">
    <citation type="submission" date="2019-06" db="EMBL/GenBank/DDBJ databases">
        <title>The genome of Shewanella sp. SM1901.</title>
        <authorList>
            <person name="Cha Q."/>
        </authorList>
    </citation>
    <scope>NUCLEOTIDE SEQUENCE [LARGE SCALE GENOMIC DNA]</scope>
    <source>
        <strain evidence="8 9">SM1901</strain>
    </source>
</reference>
<dbReference type="PANTHER" id="PTHR44379">
    <property type="entry name" value="OXIDOREDUCTASE WITH IRON-SULFUR SUBUNIT"/>
    <property type="match status" value="1"/>
</dbReference>
<dbReference type="PROSITE" id="PS51085">
    <property type="entry name" value="2FE2S_FER_2"/>
    <property type="match status" value="1"/>
</dbReference>